<name>A0A6G7WH16_9LACT</name>
<feature type="region of interest" description="Disordered" evidence="1">
    <location>
        <begin position="322"/>
        <end position="344"/>
    </location>
</feature>
<dbReference type="PANTHER" id="PTHR37804">
    <property type="entry name" value="CDAA REGULATORY PROTEIN CDAR"/>
    <property type="match status" value="1"/>
</dbReference>
<keyword evidence="2" id="KW-0472">Membrane</keyword>
<evidence type="ECO:0000313" key="4">
    <source>
        <dbReference type="Proteomes" id="UP000501830"/>
    </source>
</evidence>
<dbReference type="Proteomes" id="UP000501830">
    <property type="component" value="Chromosome"/>
</dbReference>
<gene>
    <name evidence="3" type="ORF">G7058_05320</name>
</gene>
<dbReference type="InterPro" id="IPR012505">
    <property type="entry name" value="YbbR"/>
</dbReference>
<dbReference type="PANTHER" id="PTHR37804:SF1">
    <property type="entry name" value="CDAA REGULATORY PROTEIN CDAR"/>
    <property type="match status" value="1"/>
</dbReference>
<dbReference type="Pfam" id="PF07949">
    <property type="entry name" value="YbbR"/>
    <property type="match status" value="2"/>
</dbReference>
<sequence length="344" mass="38160">MSKNNNNNLLENVWIVRLISLLVSILLFGYVYSENYGLSTTNRNDAISTLRSETISNLPIQINMDTDRYFISGLPETVMLNISGPESVIVQTLSASDFNIVTEDLDLLGPGRHTVQLRVENLSEELTYQIVPSRVNVQIEEKVTIESSVEVRFDTDAVNDAYISKEPILNRESVIITGPASTVERIDRIYVRVPSENEITSTLKGTYVVQVEDEARNKLNVVVEPQEIEVQIPVEPYEKTVPIRLVQTGTPVSGKKYQLSLARTENVVLTGNQKLLADVDEVVVEVDVSAIRSTVAVTAAVLPLDLAGTDVVPKQVEVNVTVENTQTEETSERSNQTTNTSNNR</sequence>
<evidence type="ECO:0000256" key="2">
    <source>
        <dbReference type="SAM" id="Phobius"/>
    </source>
</evidence>
<dbReference type="Gene3D" id="2.170.120.40">
    <property type="entry name" value="YbbR-like domain"/>
    <property type="match status" value="2"/>
</dbReference>
<dbReference type="Gene3D" id="2.170.120.30">
    <property type="match status" value="1"/>
</dbReference>
<dbReference type="InterPro" id="IPR053154">
    <property type="entry name" value="c-di-AMP_regulator"/>
</dbReference>
<keyword evidence="4" id="KW-1185">Reference proteome</keyword>
<dbReference type="GeneID" id="94552691"/>
<dbReference type="AlphaFoldDB" id="A0A6G7WH16"/>
<accession>A0A6G7WH16</accession>
<dbReference type="RefSeq" id="WP_166062585.1">
    <property type="nucleotide sequence ID" value="NZ_CP049889.1"/>
</dbReference>
<feature type="transmembrane region" description="Helical" evidence="2">
    <location>
        <begin position="12"/>
        <end position="32"/>
    </location>
</feature>
<evidence type="ECO:0000313" key="3">
    <source>
        <dbReference type="EMBL" id="QIK51530.1"/>
    </source>
</evidence>
<keyword evidence="2" id="KW-0812">Transmembrane</keyword>
<keyword evidence="2" id="KW-1133">Transmembrane helix</keyword>
<organism evidence="3 4">
    <name type="scientific">Jeotgalibaca porci</name>
    <dbReference type="NCBI Taxonomy" id="1868793"/>
    <lineage>
        <taxon>Bacteria</taxon>
        <taxon>Bacillati</taxon>
        <taxon>Bacillota</taxon>
        <taxon>Bacilli</taxon>
        <taxon>Lactobacillales</taxon>
        <taxon>Carnobacteriaceae</taxon>
        <taxon>Jeotgalibaca</taxon>
    </lineage>
</organism>
<evidence type="ECO:0008006" key="5">
    <source>
        <dbReference type="Google" id="ProtNLM"/>
    </source>
</evidence>
<proteinExistence type="predicted"/>
<dbReference type="KEGG" id="jpo:G7058_05320"/>
<evidence type="ECO:0000256" key="1">
    <source>
        <dbReference type="SAM" id="MobiDB-lite"/>
    </source>
</evidence>
<protein>
    <recommendedName>
        <fullName evidence="5">YbbR-like domain-containing protein</fullName>
    </recommendedName>
</protein>
<dbReference type="EMBL" id="CP049889">
    <property type="protein sequence ID" value="QIK51530.1"/>
    <property type="molecule type" value="Genomic_DNA"/>
</dbReference>
<reference evidence="3 4" key="1">
    <citation type="journal article" date="2017" name="Int. J. Syst. Evol. Microbiol.">
        <title>Jeotgalibaca porci sp. nov. and Jeotgalibaca arthritidis sp. nov., isolated from pigs, and emended description of the genus Jeotgalibaca.</title>
        <authorList>
            <person name="Zamora L."/>
            <person name="Perez-Sancho M."/>
            <person name="Dominguez L."/>
            <person name="Fernandez-Garayzabal J.F."/>
            <person name="Vela A.I."/>
        </authorList>
    </citation>
    <scope>NUCLEOTIDE SEQUENCE [LARGE SCALE GENOMIC DNA]</scope>
    <source>
        <strain evidence="3 4">CCUG 69148</strain>
    </source>
</reference>